<dbReference type="Proteomes" id="UP000322927">
    <property type="component" value="Chromosome"/>
</dbReference>
<evidence type="ECO:0000313" key="2">
    <source>
        <dbReference type="EMBL" id="QES34485.1"/>
    </source>
</evidence>
<feature type="transmembrane region" description="Helical" evidence="1">
    <location>
        <begin position="97"/>
        <end position="120"/>
    </location>
</feature>
<keyword evidence="1" id="KW-0472">Membrane</keyword>
<sequence>MRTMLKIDALPDVPRWAVLAAHAVPLATLPSGLWRVALVAGLPVTAEPQQGAGEAVYILMLSVVSEGLALLTLGLVRGWGEVVPSWIPVIGGRAVRPLAAVVPALLGAAGLFAIVGWAFYAQAAGLGEGQGVTDSAAQSALLIACYTPLLAWPPLLVAVTVAYYRRRTACASPLAA</sequence>
<accession>A0A5P2BVG5</accession>
<protein>
    <submittedName>
        <fullName evidence="2">Uncharacterized protein</fullName>
    </submittedName>
</protein>
<dbReference type="AlphaFoldDB" id="A0A5P2BVG5"/>
<keyword evidence="1" id="KW-1133">Transmembrane helix</keyword>
<gene>
    <name evidence="2" type="ORF">DEJ48_14730</name>
</gene>
<feature type="transmembrane region" description="Helical" evidence="1">
    <location>
        <begin position="140"/>
        <end position="164"/>
    </location>
</feature>
<dbReference type="OrthoDB" id="2717873at2"/>
<name>A0A5P2BVG5_STRVZ</name>
<keyword evidence="1" id="KW-0812">Transmembrane</keyword>
<feature type="transmembrane region" description="Helical" evidence="1">
    <location>
        <begin position="56"/>
        <end position="76"/>
    </location>
</feature>
<proteinExistence type="predicted"/>
<dbReference type="EMBL" id="CP029192">
    <property type="protein sequence ID" value="QES34485.1"/>
    <property type="molecule type" value="Genomic_DNA"/>
</dbReference>
<evidence type="ECO:0000313" key="3">
    <source>
        <dbReference type="Proteomes" id="UP000322927"/>
    </source>
</evidence>
<evidence type="ECO:0000256" key="1">
    <source>
        <dbReference type="SAM" id="Phobius"/>
    </source>
</evidence>
<organism evidence="2 3">
    <name type="scientific">Streptomyces venezuelae</name>
    <dbReference type="NCBI Taxonomy" id="54571"/>
    <lineage>
        <taxon>Bacteria</taxon>
        <taxon>Bacillati</taxon>
        <taxon>Actinomycetota</taxon>
        <taxon>Actinomycetes</taxon>
        <taxon>Kitasatosporales</taxon>
        <taxon>Streptomycetaceae</taxon>
        <taxon>Streptomyces</taxon>
    </lineage>
</organism>
<reference evidence="2 3" key="1">
    <citation type="submission" date="2018-05" db="EMBL/GenBank/DDBJ databases">
        <title>Streptomyces venezuelae.</title>
        <authorList>
            <person name="Kim W."/>
            <person name="Lee N."/>
            <person name="Cho B.-K."/>
        </authorList>
    </citation>
    <scope>NUCLEOTIDE SEQUENCE [LARGE SCALE GENOMIC DNA]</scope>
    <source>
        <strain evidence="2 3">ATCC 14584</strain>
    </source>
</reference>